<dbReference type="RefSeq" id="WP_262582628.1">
    <property type="nucleotide sequence ID" value="NZ_JAOQJL010000004.1"/>
</dbReference>
<accession>A0ABT2TQ10</accession>
<protein>
    <submittedName>
        <fullName evidence="1">Uncharacterized protein</fullName>
    </submittedName>
</protein>
<evidence type="ECO:0000313" key="2">
    <source>
        <dbReference type="Proteomes" id="UP001652409"/>
    </source>
</evidence>
<gene>
    <name evidence="1" type="ORF">OCV61_02625</name>
</gene>
<dbReference type="Proteomes" id="UP001652409">
    <property type="component" value="Unassembled WGS sequence"/>
</dbReference>
<evidence type="ECO:0000313" key="1">
    <source>
        <dbReference type="EMBL" id="MCU6764302.1"/>
    </source>
</evidence>
<comment type="caution">
    <text evidence="1">The sequence shown here is derived from an EMBL/GenBank/DDBJ whole genome shotgun (WGS) entry which is preliminary data.</text>
</comment>
<keyword evidence="2" id="KW-1185">Reference proteome</keyword>
<organism evidence="1 2">
    <name type="scientific">Blautia ammoniilytica</name>
    <dbReference type="NCBI Taxonomy" id="2981782"/>
    <lineage>
        <taxon>Bacteria</taxon>
        <taxon>Bacillati</taxon>
        <taxon>Bacillota</taxon>
        <taxon>Clostridia</taxon>
        <taxon>Lachnospirales</taxon>
        <taxon>Lachnospiraceae</taxon>
        <taxon>Blautia</taxon>
    </lineage>
</organism>
<reference evidence="1 2" key="1">
    <citation type="journal article" date="2021" name="ISME Commun">
        <title>Automated analysis of genomic sequences facilitates high-throughput and comprehensive description of bacteria.</title>
        <authorList>
            <person name="Hitch T.C.A."/>
        </authorList>
    </citation>
    <scope>NUCLEOTIDE SEQUENCE [LARGE SCALE GENOMIC DNA]</scope>
    <source>
        <strain evidence="1 2">Sanger_23</strain>
    </source>
</reference>
<sequence>MTKGEKEYIYDEIDNVTVLPSRPMNLEELEAYVEGYKDARNAFLDKFEECYFNVKTD</sequence>
<name>A0ABT2TQ10_9FIRM</name>
<dbReference type="EMBL" id="JAOQJL010000004">
    <property type="protein sequence ID" value="MCU6764302.1"/>
    <property type="molecule type" value="Genomic_DNA"/>
</dbReference>
<proteinExistence type="predicted"/>